<evidence type="ECO:0000313" key="3">
    <source>
        <dbReference type="EMBL" id="MFC3995835.1"/>
    </source>
</evidence>
<dbReference type="Proteomes" id="UP001595847">
    <property type="component" value="Unassembled WGS sequence"/>
</dbReference>
<comment type="similarity">
    <text evidence="1">Belongs to the carbon-nitrogen hydrolase superfamily. NIT1/NIT2 family.</text>
</comment>
<dbReference type="PROSITE" id="PS01227">
    <property type="entry name" value="UPF0012"/>
    <property type="match status" value="1"/>
</dbReference>
<dbReference type="EMBL" id="JBHSBH010000005">
    <property type="protein sequence ID" value="MFC3995835.1"/>
    <property type="molecule type" value="Genomic_DNA"/>
</dbReference>
<dbReference type="Gene3D" id="3.60.110.10">
    <property type="entry name" value="Carbon-nitrogen hydrolase"/>
    <property type="match status" value="1"/>
</dbReference>
<gene>
    <name evidence="3" type="ORF">ACFOVU_07920</name>
</gene>
<name>A0ABV8FMG5_9ACTN</name>
<dbReference type="CDD" id="cd07581">
    <property type="entry name" value="nitrilase_3"/>
    <property type="match status" value="1"/>
</dbReference>
<comment type="caution">
    <text evidence="3">The sequence shown here is derived from an EMBL/GenBank/DDBJ whole genome shotgun (WGS) entry which is preliminary data.</text>
</comment>
<dbReference type="InterPro" id="IPR003010">
    <property type="entry name" value="C-N_Hydrolase"/>
</dbReference>
<feature type="domain" description="CN hydrolase" evidence="2">
    <location>
        <begin position="1"/>
        <end position="245"/>
    </location>
</feature>
<protein>
    <submittedName>
        <fullName evidence="3">Carbon-nitrogen hydrolase family protein</fullName>
    </submittedName>
</protein>
<sequence length="263" mass="27261">MRIALSQMCSTDDPAANLELIRAGVREAAEVGARVAVFPEAAMVRFGVPLAPVAEPLDGPWATAVRAIAAEAGVVVVAGMFTPAPDGRVRNVLLATGEGVEAEYRKIHVFDAFGYRESDSVEPGEAPVSIEVDGVRIGLATCYDVRFPELFRRLGAEGAVATVVCASWGAGEGKAEQWRLLTRARALDSTSWILACGQADPAAVGEEVTGPAPRGIGHSAVITPMGRTAEELGAAPGLLVADIDPAAALAARDTVPVLVNGRL</sequence>
<dbReference type="Pfam" id="PF00795">
    <property type="entry name" value="CN_hydrolase"/>
    <property type="match status" value="1"/>
</dbReference>
<dbReference type="GO" id="GO:0016787">
    <property type="term" value="F:hydrolase activity"/>
    <property type="evidence" value="ECO:0007669"/>
    <property type="project" value="UniProtKB-KW"/>
</dbReference>
<evidence type="ECO:0000259" key="2">
    <source>
        <dbReference type="PROSITE" id="PS50263"/>
    </source>
</evidence>
<keyword evidence="3" id="KW-0378">Hydrolase</keyword>
<dbReference type="SUPFAM" id="SSF56317">
    <property type="entry name" value="Carbon-nitrogen hydrolase"/>
    <property type="match status" value="1"/>
</dbReference>
<dbReference type="PROSITE" id="PS50263">
    <property type="entry name" value="CN_HYDROLASE"/>
    <property type="match status" value="1"/>
</dbReference>
<keyword evidence="4" id="KW-1185">Reference proteome</keyword>
<dbReference type="InterPro" id="IPR001110">
    <property type="entry name" value="UPF0012_CS"/>
</dbReference>
<dbReference type="RefSeq" id="WP_378531353.1">
    <property type="nucleotide sequence ID" value="NZ_JBHSBH010000005.1"/>
</dbReference>
<accession>A0ABV8FMG5</accession>
<reference evidence="4" key="1">
    <citation type="journal article" date="2019" name="Int. J. Syst. Evol. Microbiol.">
        <title>The Global Catalogue of Microorganisms (GCM) 10K type strain sequencing project: providing services to taxonomists for standard genome sequencing and annotation.</title>
        <authorList>
            <consortium name="The Broad Institute Genomics Platform"/>
            <consortium name="The Broad Institute Genome Sequencing Center for Infectious Disease"/>
            <person name="Wu L."/>
            <person name="Ma J."/>
        </authorList>
    </citation>
    <scope>NUCLEOTIDE SEQUENCE [LARGE SCALE GENOMIC DNA]</scope>
    <source>
        <strain evidence="4">TBRC 1826</strain>
    </source>
</reference>
<dbReference type="InterPro" id="IPR036526">
    <property type="entry name" value="C-N_Hydrolase_sf"/>
</dbReference>
<organism evidence="3 4">
    <name type="scientific">Nocardiopsis sediminis</name>
    <dbReference type="NCBI Taxonomy" id="1778267"/>
    <lineage>
        <taxon>Bacteria</taxon>
        <taxon>Bacillati</taxon>
        <taxon>Actinomycetota</taxon>
        <taxon>Actinomycetes</taxon>
        <taxon>Streptosporangiales</taxon>
        <taxon>Nocardiopsidaceae</taxon>
        <taxon>Nocardiopsis</taxon>
    </lineage>
</organism>
<proteinExistence type="inferred from homology"/>
<dbReference type="PANTHER" id="PTHR23088">
    <property type="entry name" value="NITRILASE-RELATED"/>
    <property type="match status" value="1"/>
</dbReference>
<evidence type="ECO:0000256" key="1">
    <source>
        <dbReference type="ARBA" id="ARBA00010613"/>
    </source>
</evidence>
<dbReference type="PANTHER" id="PTHR23088:SF27">
    <property type="entry name" value="DEAMINATED GLUTATHIONE AMIDASE"/>
    <property type="match status" value="1"/>
</dbReference>
<evidence type="ECO:0000313" key="4">
    <source>
        <dbReference type="Proteomes" id="UP001595847"/>
    </source>
</evidence>